<keyword evidence="1" id="KW-0812">Transmembrane</keyword>
<dbReference type="EMBL" id="FOVW01000003">
    <property type="protein sequence ID" value="SFO05887.1"/>
    <property type="molecule type" value="Genomic_DNA"/>
</dbReference>
<dbReference type="AlphaFoldDB" id="A0A1I5E3C3"/>
<dbReference type="Proteomes" id="UP000199564">
    <property type="component" value="Unassembled WGS sequence"/>
</dbReference>
<protein>
    <recommendedName>
        <fullName evidence="4">FUSC family protein</fullName>
    </recommendedName>
</protein>
<evidence type="ECO:0000313" key="2">
    <source>
        <dbReference type="EMBL" id="SFO05887.1"/>
    </source>
</evidence>
<gene>
    <name evidence="2" type="ORF">SAMN04488519_103267</name>
</gene>
<accession>A0A1I5E3C3</accession>
<evidence type="ECO:0000313" key="3">
    <source>
        <dbReference type="Proteomes" id="UP000199564"/>
    </source>
</evidence>
<keyword evidence="3" id="KW-1185">Reference proteome</keyword>
<reference evidence="3" key="1">
    <citation type="submission" date="2016-10" db="EMBL/GenBank/DDBJ databases">
        <authorList>
            <person name="Varghese N."/>
            <person name="Submissions S."/>
        </authorList>
    </citation>
    <scope>NUCLEOTIDE SEQUENCE [LARGE SCALE GENOMIC DNA]</scope>
    <source>
        <strain evidence="3">DSM 15282</strain>
    </source>
</reference>
<sequence length="90" mass="10410">MEKEDLLKLKDEELLIEKKKYRKAQLFNAVAIGFLVGILIFGFGAWALSSDKKPGFLIPMIFPIIFIYRLVKTPNKNTALEEVLRERNLI</sequence>
<feature type="transmembrane region" description="Helical" evidence="1">
    <location>
        <begin position="26"/>
        <end position="48"/>
    </location>
</feature>
<keyword evidence="1" id="KW-1133">Transmembrane helix</keyword>
<name>A0A1I5E3C3_9BACT</name>
<dbReference type="STRING" id="226506.SAMN04488519_103267"/>
<dbReference type="RefSeq" id="WP_091651681.1">
    <property type="nucleotide sequence ID" value="NZ_FOVW01000003.1"/>
</dbReference>
<evidence type="ECO:0000256" key="1">
    <source>
        <dbReference type="SAM" id="Phobius"/>
    </source>
</evidence>
<proteinExistence type="predicted"/>
<evidence type="ECO:0008006" key="4">
    <source>
        <dbReference type="Google" id="ProtNLM"/>
    </source>
</evidence>
<organism evidence="2 3">
    <name type="scientific">Algoriphagus ornithinivorans</name>
    <dbReference type="NCBI Taxonomy" id="226506"/>
    <lineage>
        <taxon>Bacteria</taxon>
        <taxon>Pseudomonadati</taxon>
        <taxon>Bacteroidota</taxon>
        <taxon>Cytophagia</taxon>
        <taxon>Cytophagales</taxon>
        <taxon>Cyclobacteriaceae</taxon>
        <taxon>Algoriphagus</taxon>
    </lineage>
</organism>
<keyword evidence="1" id="KW-0472">Membrane</keyword>
<feature type="transmembrane region" description="Helical" evidence="1">
    <location>
        <begin position="54"/>
        <end position="71"/>
    </location>
</feature>